<keyword evidence="2" id="KW-1185">Reference proteome</keyword>
<dbReference type="PANTHER" id="PTHR12366">
    <property type="entry name" value="ASPARTYL/ASPARAGINYL BETA-HYDROXYLASE"/>
    <property type="match status" value="1"/>
</dbReference>
<reference evidence="1 2" key="1">
    <citation type="submission" date="2014-10" db="EMBL/GenBank/DDBJ databases">
        <title>Draft genome of the hookworm Ancylostoma caninum.</title>
        <authorList>
            <person name="Mitreva M."/>
        </authorList>
    </citation>
    <scope>NUCLEOTIDE SEQUENCE [LARGE SCALE GENOMIC DNA]</scope>
    <source>
        <strain evidence="1 2">Baltimore</strain>
    </source>
</reference>
<feature type="non-terminal residue" evidence="1">
    <location>
        <position position="1"/>
    </location>
</feature>
<evidence type="ECO:0000313" key="1">
    <source>
        <dbReference type="EMBL" id="RCN41139.1"/>
    </source>
</evidence>
<dbReference type="STRING" id="29170.A0A368GCY4"/>
<protein>
    <submittedName>
        <fullName evidence="1">Tetratricopeptide repeat protein</fullName>
    </submittedName>
</protein>
<comment type="caution">
    <text evidence="1">The sequence shown here is derived from an EMBL/GenBank/DDBJ whole genome shotgun (WGS) entry which is preliminary data.</text>
</comment>
<name>A0A368GCY4_ANCCA</name>
<dbReference type="Gene3D" id="1.25.40.10">
    <property type="entry name" value="Tetratricopeptide repeat domain"/>
    <property type="match status" value="1"/>
</dbReference>
<dbReference type="InterPro" id="IPR011990">
    <property type="entry name" value="TPR-like_helical_dom_sf"/>
</dbReference>
<dbReference type="Proteomes" id="UP000252519">
    <property type="component" value="Unassembled WGS sequence"/>
</dbReference>
<dbReference type="PANTHER" id="PTHR12366:SF29">
    <property type="entry name" value="ASPARTYL BETA-HYDROXYLASE, ISOFORM L"/>
    <property type="match status" value="1"/>
</dbReference>
<gene>
    <name evidence="1" type="ORF">ANCCAN_12930</name>
</gene>
<proteinExistence type="predicted"/>
<dbReference type="InterPro" id="IPR039038">
    <property type="entry name" value="ASPH"/>
</dbReference>
<dbReference type="GO" id="GO:0062101">
    <property type="term" value="F:peptidyl-aspartic acid 3-dioxygenase activity"/>
    <property type="evidence" value="ECO:0007669"/>
    <property type="project" value="InterPro"/>
</dbReference>
<dbReference type="OrthoDB" id="438431at2759"/>
<sequence length="238" mass="27105">LKQLLPCNLSTDKSQRCFPRQAASRLIELASFRGDFYRCLLTHRSLVDRFPEEVDHQIDVALTFIKMKRLEDAKKVLHNIIENDPNNAVALAYYGYILKVAEDNTEQGVAYMKKGLRLGGDEIIDAKFYYHLGQGLMMLGRPNEAYSVFEHAAALGLFLSAQQRSMYNVEGLTGRAWWSSEQTGYGSRASVGFNKSRSSTSLSNGSKLLERRESDNYRRWAMDRIPIAGKWSFQFGKL</sequence>
<dbReference type="EMBL" id="JOJR01000249">
    <property type="protein sequence ID" value="RCN41139.1"/>
    <property type="molecule type" value="Genomic_DNA"/>
</dbReference>
<organism evidence="1 2">
    <name type="scientific">Ancylostoma caninum</name>
    <name type="common">Dog hookworm</name>
    <dbReference type="NCBI Taxonomy" id="29170"/>
    <lineage>
        <taxon>Eukaryota</taxon>
        <taxon>Metazoa</taxon>
        <taxon>Ecdysozoa</taxon>
        <taxon>Nematoda</taxon>
        <taxon>Chromadorea</taxon>
        <taxon>Rhabditida</taxon>
        <taxon>Rhabditina</taxon>
        <taxon>Rhabditomorpha</taxon>
        <taxon>Strongyloidea</taxon>
        <taxon>Ancylostomatidae</taxon>
        <taxon>Ancylostomatinae</taxon>
        <taxon>Ancylostoma</taxon>
    </lineage>
</organism>
<accession>A0A368GCY4</accession>
<dbReference type="SUPFAM" id="SSF48452">
    <property type="entry name" value="TPR-like"/>
    <property type="match status" value="1"/>
</dbReference>
<dbReference type="GO" id="GO:0005783">
    <property type="term" value="C:endoplasmic reticulum"/>
    <property type="evidence" value="ECO:0007669"/>
    <property type="project" value="TreeGrafter"/>
</dbReference>
<evidence type="ECO:0000313" key="2">
    <source>
        <dbReference type="Proteomes" id="UP000252519"/>
    </source>
</evidence>
<dbReference type="AlphaFoldDB" id="A0A368GCY4"/>